<evidence type="ECO:0000256" key="1">
    <source>
        <dbReference type="ARBA" id="ARBA00004141"/>
    </source>
</evidence>
<feature type="transmembrane region" description="Helical" evidence="7">
    <location>
        <begin position="465"/>
        <end position="487"/>
    </location>
</feature>
<gene>
    <name evidence="8" type="ORF">BM221_009499</name>
</gene>
<dbReference type="Pfam" id="PF00083">
    <property type="entry name" value="Sugar_tr"/>
    <property type="match status" value="1"/>
</dbReference>
<comment type="subcellular location">
    <subcellularLocation>
        <location evidence="1">Membrane</location>
        <topology evidence="1">Multi-pass membrane protein</topology>
    </subcellularLocation>
</comment>
<dbReference type="SUPFAM" id="SSF103473">
    <property type="entry name" value="MFS general substrate transporter"/>
    <property type="match status" value="1"/>
</dbReference>
<feature type="transmembrane region" description="Helical" evidence="7">
    <location>
        <begin position="396"/>
        <end position="420"/>
    </location>
</feature>
<feature type="transmembrane region" description="Helical" evidence="7">
    <location>
        <begin position="243"/>
        <end position="264"/>
    </location>
</feature>
<evidence type="ECO:0000313" key="8">
    <source>
        <dbReference type="EMBL" id="PMB64659.1"/>
    </source>
</evidence>
<reference evidence="8 9" key="1">
    <citation type="journal article" date="2016" name="Appl. Microbiol. Biotechnol.">
        <title>Characterization of T-DNA insertion mutants with decreased virulence in the entomopathogenic fungus Beauveria bassiana JEF-007.</title>
        <authorList>
            <person name="Kim S."/>
            <person name="Lee S.J."/>
            <person name="Nai Y.S."/>
            <person name="Yu J.S."/>
            <person name="Lee M.R."/>
            <person name="Yang Y.T."/>
            <person name="Kim J.S."/>
        </authorList>
    </citation>
    <scope>NUCLEOTIDE SEQUENCE [LARGE SCALE GENOMIC DNA]</scope>
    <source>
        <strain evidence="8 9">JEF-007</strain>
    </source>
</reference>
<keyword evidence="3 7" id="KW-0812">Transmembrane</keyword>
<evidence type="ECO:0000256" key="3">
    <source>
        <dbReference type="ARBA" id="ARBA00022692"/>
    </source>
</evidence>
<dbReference type="InterPro" id="IPR036259">
    <property type="entry name" value="MFS_trans_sf"/>
</dbReference>
<evidence type="ECO:0000256" key="5">
    <source>
        <dbReference type="ARBA" id="ARBA00023136"/>
    </source>
</evidence>
<accession>A0A2N6NBP1</accession>
<evidence type="ECO:0000256" key="6">
    <source>
        <dbReference type="SAM" id="MobiDB-lite"/>
    </source>
</evidence>
<dbReference type="PANTHER" id="PTHR23502:SF68">
    <property type="entry name" value="MULTIDRUG TRANSPORTER, PUTATIVE (AFU_ORTHOLOGUE AFUA_3G01120)-RELATED"/>
    <property type="match status" value="1"/>
</dbReference>
<dbReference type="Gene3D" id="1.20.1250.20">
    <property type="entry name" value="MFS general substrate transporter like domains"/>
    <property type="match status" value="1"/>
</dbReference>
<feature type="transmembrane region" description="Helical" evidence="7">
    <location>
        <begin position="213"/>
        <end position="231"/>
    </location>
</feature>
<dbReference type="PANTHER" id="PTHR23502">
    <property type="entry name" value="MAJOR FACILITATOR SUPERFAMILY"/>
    <property type="match status" value="1"/>
</dbReference>
<feature type="transmembrane region" description="Helical" evidence="7">
    <location>
        <begin position="574"/>
        <end position="596"/>
    </location>
</feature>
<protein>
    <submittedName>
        <fullName evidence="8">Putative MFS-type transporter</fullName>
    </submittedName>
</protein>
<feature type="transmembrane region" description="Helical" evidence="7">
    <location>
        <begin position="608"/>
        <end position="631"/>
    </location>
</feature>
<dbReference type="OMA" id="VFQGLGW"/>
<proteinExistence type="inferred from homology"/>
<dbReference type="AlphaFoldDB" id="A0A2N6NBP1"/>
<feature type="transmembrane region" description="Helical" evidence="7">
    <location>
        <begin position="432"/>
        <end position="453"/>
    </location>
</feature>
<feature type="transmembrane region" description="Helical" evidence="7">
    <location>
        <begin position="182"/>
        <end position="201"/>
    </location>
</feature>
<feature type="transmembrane region" description="Helical" evidence="7">
    <location>
        <begin position="276"/>
        <end position="296"/>
    </location>
</feature>
<dbReference type="GO" id="GO:0016020">
    <property type="term" value="C:membrane"/>
    <property type="evidence" value="ECO:0007669"/>
    <property type="project" value="UniProtKB-SubCell"/>
</dbReference>
<sequence>MMMEASQSGNNTSGLFGVAVPERVHSSPWSRAHHQDSPTPGGAGAAMPGYANSNASSTLPGSPSSNRHTRKFSVDTCSTQKSIKYGKGKYADVELMPQPSDDADDPLNWPQWKKDVNLAALVSVVGLVGALKTIFLTTSALAAEHYRTSYLAIAALTGVPLMLSAVSGAGACVVARIYGRRPVYLLATAALLVGSIWNATAAGSYGSCMGARLLQGLGWGVFDTLVMTSIQDTYFEHQRNLRVTLYNIVNIAATWGTPLIGGAISATHRSNAILYQFRPVSGLFMLVAMPLICLAAPETAFDRSRAVAAADAPPTPVSGFTISSHRRRCWQPWRARHRLTGPRVVAYLRSMRPLTFSRSSSSSSSPCGGGGGGGGVTSTTVLLLQVPRALVAPTTVLVFLLGVLPGSALWGLCGSLALLLAPQPVGAEPAALGTLMTGPWIVPTVIVAALALYRGVHLQFTQLANCLVVCGGSSLALIGILSFGLGLDNFMRPSSSSSSSSSSPHSAAAASLFSVDGAGQLSFPLISFQLAILAAGTAVLDAATRPTLARSASFTSSNMAMALRSIGDMHTGVIVLRNLAAGVFTLAVPAAVVVAHHHHHHHAGGLKAIALGLGVAQVVVSAVIVALRCYFDEAIWRADGKVMGLVDLSSLKLAASFFDTD</sequence>
<keyword evidence="4 7" id="KW-1133">Transmembrane helix</keyword>
<comment type="similarity">
    <text evidence="2">Belongs to the major facilitator superfamily.</text>
</comment>
<keyword evidence="5 7" id="KW-0472">Membrane</keyword>
<name>A0A2N6NBP1_BEABA</name>
<dbReference type="Proteomes" id="UP000235728">
    <property type="component" value="Unassembled WGS sequence"/>
</dbReference>
<dbReference type="GO" id="GO:0022857">
    <property type="term" value="F:transmembrane transporter activity"/>
    <property type="evidence" value="ECO:0007669"/>
    <property type="project" value="InterPro"/>
</dbReference>
<organism evidence="8 9">
    <name type="scientific">Beauveria bassiana</name>
    <name type="common">White muscardine disease fungus</name>
    <name type="synonym">Tritirachium shiotae</name>
    <dbReference type="NCBI Taxonomy" id="176275"/>
    <lineage>
        <taxon>Eukaryota</taxon>
        <taxon>Fungi</taxon>
        <taxon>Dikarya</taxon>
        <taxon>Ascomycota</taxon>
        <taxon>Pezizomycotina</taxon>
        <taxon>Sordariomycetes</taxon>
        <taxon>Hypocreomycetidae</taxon>
        <taxon>Hypocreales</taxon>
        <taxon>Cordycipitaceae</taxon>
        <taxon>Beauveria</taxon>
    </lineage>
</organism>
<dbReference type="InterPro" id="IPR005828">
    <property type="entry name" value="MFS_sugar_transport-like"/>
</dbReference>
<feature type="transmembrane region" description="Helical" evidence="7">
    <location>
        <begin position="118"/>
        <end position="143"/>
    </location>
</feature>
<evidence type="ECO:0000256" key="2">
    <source>
        <dbReference type="ARBA" id="ARBA00008335"/>
    </source>
</evidence>
<evidence type="ECO:0000256" key="4">
    <source>
        <dbReference type="ARBA" id="ARBA00022989"/>
    </source>
</evidence>
<feature type="transmembrane region" description="Helical" evidence="7">
    <location>
        <begin position="521"/>
        <end position="540"/>
    </location>
</feature>
<feature type="region of interest" description="Disordered" evidence="6">
    <location>
        <begin position="25"/>
        <end position="73"/>
    </location>
</feature>
<feature type="compositionally biased region" description="Polar residues" evidence="6">
    <location>
        <begin position="52"/>
        <end position="66"/>
    </location>
</feature>
<comment type="caution">
    <text evidence="8">The sequence shown here is derived from an EMBL/GenBank/DDBJ whole genome shotgun (WGS) entry which is preliminary data.</text>
</comment>
<dbReference type="EMBL" id="MRVG01000012">
    <property type="protein sequence ID" value="PMB64659.1"/>
    <property type="molecule type" value="Genomic_DNA"/>
</dbReference>
<evidence type="ECO:0000313" key="9">
    <source>
        <dbReference type="Proteomes" id="UP000235728"/>
    </source>
</evidence>
<evidence type="ECO:0000256" key="7">
    <source>
        <dbReference type="SAM" id="Phobius"/>
    </source>
</evidence>
<feature type="transmembrane region" description="Helical" evidence="7">
    <location>
        <begin position="149"/>
        <end position="175"/>
    </location>
</feature>